<dbReference type="SUPFAM" id="SSF52540">
    <property type="entry name" value="P-loop containing nucleoside triphosphate hydrolases"/>
    <property type="match status" value="1"/>
</dbReference>
<dbReference type="PANTHER" id="PTHR10039:SF5">
    <property type="entry name" value="NACHT DOMAIN-CONTAINING PROTEIN"/>
    <property type="match status" value="1"/>
</dbReference>
<evidence type="ECO:0000313" key="4">
    <source>
        <dbReference type="Proteomes" id="UP000226431"/>
    </source>
</evidence>
<gene>
    <name evidence="3" type="ORF">CDD80_3951</name>
</gene>
<keyword evidence="4" id="KW-1185">Reference proteome</keyword>
<dbReference type="SUPFAM" id="SSF53474">
    <property type="entry name" value="alpha/beta-Hydrolases"/>
    <property type="match status" value="1"/>
</dbReference>
<dbReference type="Pfam" id="PF24883">
    <property type="entry name" value="NPHP3_N"/>
    <property type="match status" value="1"/>
</dbReference>
<sequence length="1044" mass="118026">MASHASDWTRVVFRLTKIPSSVTTYNELAAVLARALGSIPASSITVYSLATTLSFWDPTPNQNEWQISVTLTDGTHVLVLDNHFWGLTPLNDVQDDVHSSDCIAITGLAGHAFGSWQPRGGDKSFMWIRDLVPDAITGMRTIVYGYESKLLGSNSFQGIEDLALSLISQMTANDINKSEMPLVFLAHSLGGIVLKSALCRLANAEKSVKERQIFTRLRGAIMFGVPNLGMEQNHLLTLVGDRPVKHLIRDLSMQSGRTGYLDKLERSFSGIAALERIRIMWAYETIESPTVDATTNKMTGTKAVLVDPGSATGHRVEDRRSEAMVMAIPGDHSTIVKYSRSDSRVGPVIDEMRTCCGLQSQVHDAQQRPAASLGAPVLNKVDEDKAQGATKLGKWIKALVESLDCPELNLRREQISDRFKHTFEWIFDYQPFVSWLSADEGMFWIKGKPGSGKSTMMKFICLDQRIREYGHDFSRIKSEITVTFFFNYRGTPLQKSLPGLLQNVLRQVLEQLVSFDKAEPILELLLTKLPAAMQESISWTRQRMEEALRIVLNQDRAHLSVTFFIDALDEYDGLPENVVRFLKYLIERPSESLTKTRVCFSSRPWDVFKSSFDGAPGLTVEDFTRQDIHDYCTSALALGLGNGALIRPLVDKITGRASGVFLWVSLVTREILKEFSHGQAPSVEALLDLINELPDELGNYYDYIIRRIPGNERWRTYALLEALVRTRSSLDYGLVHLHQTTLMSHCRTIAECHEALRQANYHRVGRYSDEVKTRATRDITLWSGGLVSLNGNHLELMHQTVYEFVVNFIDSLSLLEVAMLGEIFWYIEDDGMKEKLQYVKLTSHIGLAVHLRLRLYIDEHLDGDSGSSVLANCPDPLLQLIAFRNNFESQFNMDESPLEMANFIISRGYALSREPFLLYRLHAFWTYYIFRLKDTMRSHDAKQSEEADEAAWEAAKGAAIGAAKWAAGAAFLGAMAYVWSPVYRATTIQFKVYLHMSGAVFGGMVEADSRLRLYENQVRAQRRWLREQSRWDRYLEEHSEKKGK</sequence>
<accession>A0A2C5XI43</accession>
<evidence type="ECO:0000313" key="3">
    <source>
        <dbReference type="EMBL" id="PHH73219.1"/>
    </source>
</evidence>
<evidence type="ECO:0000259" key="2">
    <source>
        <dbReference type="Pfam" id="PF24883"/>
    </source>
</evidence>
<name>A0A2C5XI43_9HYPO</name>
<dbReference type="InterPro" id="IPR029058">
    <property type="entry name" value="AB_hydrolase_fold"/>
</dbReference>
<evidence type="ECO:0000256" key="1">
    <source>
        <dbReference type="ARBA" id="ARBA00022737"/>
    </source>
</evidence>
<dbReference type="AlphaFoldDB" id="A0A2C5XI43"/>
<dbReference type="OrthoDB" id="1658288at2759"/>
<dbReference type="InterPro" id="IPR056884">
    <property type="entry name" value="NPHP3-like_N"/>
</dbReference>
<feature type="domain" description="Nephrocystin 3-like N-terminal" evidence="2">
    <location>
        <begin position="422"/>
        <end position="603"/>
    </location>
</feature>
<organism evidence="3 4">
    <name type="scientific">Ophiocordyceps camponoti-rufipedis</name>
    <dbReference type="NCBI Taxonomy" id="2004952"/>
    <lineage>
        <taxon>Eukaryota</taxon>
        <taxon>Fungi</taxon>
        <taxon>Dikarya</taxon>
        <taxon>Ascomycota</taxon>
        <taxon>Pezizomycotina</taxon>
        <taxon>Sordariomycetes</taxon>
        <taxon>Hypocreomycetidae</taxon>
        <taxon>Hypocreales</taxon>
        <taxon>Ophiocordycipitaceae</taxon>
        <taxon>Ophiocordyceps</taxon>
    </lineage>
</organism>
<dbReference type="Proteomes" id="UP000226431">
    <property type="component" value="Unassembled WGS sequence"/>
</dbReference>
<dbReference type="PANTHER" id="PTHR10039">
    <property type="entry name" value="AMELOGENIN"/>
    <property type="match status" value="1"/>
</dbReference>
<dbReference type="InterPro" id="IPR027417">
    <property type="entry name" value="P-loop_NTPase"/>
</dbReference>
<keyword evidence="1" id="KW-0677">Repeat</keyword>
<comment type="caution">
    <text evidence="3">The sequence shown here is derived from an EMBL/GenBank/DDBJ whole genome shotgun (WGS) entry which is preliminary data.</text>
</comment>
<dbReference type="EMBL" id="NJES01000359">
    <property type="protein sequence ID" value="PHH73219.1"/>
    <property type="molecule type" value="Genomic_DNA"/>
</dbReference>
<protein>
    <recommendedName>
        <fullName evidence="2">Nephrocystin 3-like N-terminal domain-containing protein</fullName>
    </recommendedName>
</protein>
<proteinExistence type="predicted"/>
<reference evidence="3 4" key="1">
    <citation type="submission" date="2017-06" db="EMBL/GenBank/DDBJ databases">
        <title>Ant-infecting Ophiocordyceps genomes reveal a high diversity of potential behavioral manipulation genes and a possible major role for enterotoxins.</title>
        <authorList>
            <person name="De Bekker C."/>
            <person name="Evans H.C."/>
            <person name="Brachmann A."/>
            <person name="Hughes D.P."/>
        </authorList>
    </citation>
    <scope>NUCLEOTIDE SEQUENCE [LARGE SCALE GENOMIC DNA]</scope>
    <source>
        <strain evidence="3 4">Map16</strain>
    </source>
</reference>
<dbReference type="Gene3D" id="3.40.50.300">
    <property type="entry name" value="P-loop containing nucleotide triphosphate hydrolases"/>
    <property type="match status" value="1"/>
</dbReference>